<dbReference type="Proteomes" id="UP000023152">
    <property type="component" value="Unassembled WGS sequence"/>
</dbReference>
<organism evidence="2 3">
    <name type="scientific">Reticulomyxa filosa</name>
    <dbReference type="NCBI Taxonomy" id="46433"/>
    <lineage>
        <taxon>Eukaryota</taxon>
        <taxon>Sar</taxon>
        <taxon>Rhizaria</taxon>
        <taxon>Retaria</taxon>
        <taxon>Foraminifera</taxon>
        <taxon>Monothalamids</taxon>
        <taxon>Reticulomyxidae</taxon>
        <taxon>Reticulomyxa</taxon>
    </lineage>
</organism>
<name>X6NV86_RETFI</name>
<feature type="compositionally biased region" description="Polar residues" evidence="1">
    <location>
        <begin position="255"/>
        <end position="281"/>
    </location>
</feature>
<keyword evidence="3" id="KW-1185">Reference proteome</keyword>
<protein>
    <submittedName>
        <fullName evidence="2">Uncharacterized protein</fullName>
    </submittedName>
</protein>
<dbReference type="AlphaFoldDB" id="X6NV86"/>
<reference evidence="2 3" key="1">
    <citation type="journal article" date="2013" name="Curr. Biol.">
        <title>The Genome of the Foraminiferan Reticulomyxa filosa.</title>
        <authorList>
            <person name="Glockner G."/>
            <person name="Hulsmann N."/>
            <person name="Schleicher M."/>
            <person name="Noegel A.A."/>
            <person name="Eichinger L."/>
            <person name="Gallinger C."/>
            <person name="Pawlowski J."/>
            <person name="Sierra R."/>
            <person name="Euteneuer U."/>
            <person name="Pillet L."/>
            <person name="Moustafa A."/>
            <person name="Platzer M."/>
            <person name="Groth M."/>
            <person name="Szafranski K."/>
            <person name="Schliwa M."/>
        </authorList>
    </citation>
    <scope>NUCLEOTIDE SEQUENCE [LARGE SCALE GENOMIC DNA]</scope>
</reference>
<sequence length="374" mass="42703">MLALSCMKCLLVWIRNDPDILTHLEASTQLQSLIRKSLTVYTDPPTGSNTPWETAMHSKSLQATMQARNSVRDIRVTALCLARELTNDLGSYTGITTQPLQKFGETALDEVVISFFFIFTFNRFYTYRQIEDYIWRVNHKISASNQNSSKWNPVDRIRFFSYRRERIFTIIEMPRIDDASSLFEDVHQMSNAEWNESLEDMSSPIKTVKHAPTITAESSPASPKGKSAVLNRWKHSVHVDNNNNITTTTTSANNAPSLPTLSDQKLSSSNKSPSGKVTNPVPSWGSIVDSDIKKKLEQYPWRKPPLSSSEFADEKEIENHQNIRDGFGKYAWETTCHYDDLHELAPPIQEVQNKAPNRTPKVLFVLFFLKKKKN</sequence>
<feature type="region of interest" description="Disordered" evidence="1">
    <location>
        <begin position="239"/>
        <end position="284"/>
    </location>
</feature>
<evidence type="ECO:0000256" key="1">
    <source>
        <dbReference type="SAM" id="MobiDB-lite"/>
    </source>
</evidence>
<accession>X6NV86</accession>
<evidence type="ECO:0000313" key="3">
    <source>
        <dbReference type="Proteomes" id="UP000023152"/>
    </source>
</evidence>
<evidence type="ECO:0000313" key="2">
    <source>
        <dbReference type="EMBL" id="ETO29901.1"/>
    </source>
</evidence>
<comment type="caution">
    <text evidence="2">The sequence shown here is derived from an EMBL/GenBank/DDBJ whole genome shotgun (WGS) entry which is preliminary data.</text>
</comment>
<proteinExistence type="predicted"/>
<feature type="compositionally biased region" description="Low complexity" evidence="1">
    <location>
        <begin position="241"/>
        <end position="254"/>
    </location>
</feature>
<gene>
    <name evidence="2" type="ORF">RFI_07218</name>
</gene>
<dbReference type="EMBL" id="ASPP01005778">
    <property type="protein sequence ID" value="ETO29901.1"/>
    <property type="molecule type" value="Genomic_DNA"/>
</dbReference>